<evidence type="ECO:0000256" key="8">
    <source>
        <dbReference type="ARBA" id="ARBA00029574"/>
    </source>
</evidence>
<gene>
    <name evidence="12" type="primary">IPK1</name>
    <name evidence="12" type="ORF">EHS25_010181</name>
</gene>
<dbReference type="Proteomes" id="UP000279259">
    <property type="component" value="Unassembled WGS sequence"/>
</dbReference>
<evidence type="ECO:0000256" key="7">
    <source>
        <dbReference type="ARBA" id="ARBA00022840"/>
    </source>
</evidence>
<dbReference type="GO" id="GO:0032958">
    <property type="term" value="P:inositol phosphate biosynthetic process"/>
    <property type="evidence" value="ECO:0007669"/>
    <property type="project" value="TreeGrafter"/>
</dbReference>
<evidence type="ECO:0000259" key="11">
    <source>
        <dbReference type="Pfam" id="PF08101"/>
    </source>
</evidence>
<evidence type="ECO:0000256" key="9">
    <source>
        <dbReference type="ARBA" id="ARBA00030342"/>
    </source>
</evidence>
<dbReference type="PANTHER" id="PTHR14456">
    <property type="entry name" value="INOSITOL POLYPHOSPHATE KINASE 1"/>
    <property type="match status" value="1"/>
</dbReference>
<feature type="region of interest" description="Disordered" evidence="10">
    <location>
        <begin position="1"/>
        <end position="119"/>
    </location>
</feature>
<dbReference type="InterPro" id="IPR008936">
    <property type="entry name" value="Rho_GTPase_activation_prot"/>
</dbReference>
<feature type="region of interest" description="Disordered" evidence="10">
    <location>
        <begin position="1285"/>
        <end position="1316"/>
    </location>
</feature>
<dbReference type="EC" id="2.7.1.158" evidence="2"/>
<feature type="region of interest" description="Disordered" evidence="10">
    <location>
        <begin position="565"/>
        <end position="591"/>
    </location>
</feature>
<feature type="compositionally biased region" description="Polar residues" evidence="10">
    <location>
        <begin position="1350"/>
        <end position="1363"/>
    </location>
</feature>
<keyword evidence="13" id="KW-1185">Reference proteome</keyword>
<dbReference type="EMBL" id="RSCD01000009">
    <property type="protein sequence ID" value="RSH91005.1"/>
    <property type="molecule type" value="Genomic_DNA"/>
</dbReference>
<feature type="domain" description="Meiotically up-regulated protein Msb1/Mug8" evidence="11">
    <location>
        <begin position="164"/>
        <end position="677"/>
    </location>
</feature>
<evidence type="ECO:0000256" key="2">
    <source>
        <dbReference type="ARBA" id="ARBA00012023"/>
    </source>
</evidence>
<feature type="region of interest" description="Disordered" evidence="10">
    <location>
        <begin position="496"/>
        <end position="553"/>
    </location>
</feature>
<feature type="compositionally biased region" description="Acidic residues" evidence="10">
    <location>
        <begin position="1531"/>
        <end position="1542"/>
    </location>
</feature>
<evidence type="ECO:0000256" key="5">
    <source>
        <dbReference type="ARBA" id="ARBA00022741"/>
    </source>
</evidence>
<dbReference type="STRING" id="1890683.A0A427YIT5"/>
<keyword evidence="4" id="KW-0808">Transferase</keyword>
<keyword evidence="6 12" id="KW-0418">Kinase</keyword>
<comment type="catalytic activity">
    <reaction evidence="1">
        <text>1D-myo-inositol 1,3,4,5,6-pentakisphosphate + ATP = 1D-myo-inositol hexakisphosphate + ADP + H(+)</text>
        <dbReference type="Rhea" id="RHEA:20313"/>
        <dbReference type="ChEBI" id="CHEBI:15378"/>
        <dbReference type="ChEBI" id="CHEBI:30616"/>
        <dbReference type="ChEBI" id="CHEBI:57733"/>
        <dbReference type="ChEBI" id="CHEBI:58130"/>
        <dbReference type="ChEBI" id="CHEBI:456216"/>
        <dbReference type="EC" id="2.7.1.158"/>
    </reaction>
</comment>
<name>A0A427YIT5_9TREE</name>
<feature type="compositionally biased region" description="Basic and acidic residues" evidence="10">
    <location>
        <begin position="1375"/>
        <end position="1389"/>
    </location>
</feature>
<keyword evidence="7" id="KW-0067">ATP-binding</keyword>
<feature type="compositionally biased region" description="Low complexity" evidence="10">
    <location>
        <begin position="32"/>
        <end position="46"/>
    </location>
</feature>
<feature type="compositionally biased region" description="Pro residues" evidence="10">
    <location>
        <begin position="1627"/>
        <end position="1638"/>
    </location>
</feature>
<feature type="compositionally biased region" description="Low complexity" evidence="10">
    <location>
        <begin position="1599"/>
        <end position="1612"/>
    </location>
</feature>
<evidence type="ECO:0000256" key="10">
    <source>
        <dbReference type="SAM" id="MobiDB-lite"/>
    </source>
</evidence>
<dbReference type="GO" id="GO:0005524">
    <property type="term" value="F:ATP binding"/>
    <property type="evidence" value="ECO:0007669"/>
    <property type="project" value="UniProtKB-KW"/>
</dbReference>
<organism evidence="12 13">
    <name type="scientific">Saitozyma podzolica</name>
    <dbReference type="NCBI Taxonomy" id="1890683"/>
    <lineage>
        <taxon>Eukaryota</taxon>
        <taxon>Fungi</taxon>
        <taxon>Dikarya</taxon>
        <taxon>Basidiomycota</taxon>
        <taxon>Agaricomycotina</taxon>
        <taxon>Tremellomycetes</taxon>
        <taxon>Tremellales</taxon>
        <taxon>Trimorphomycetaceae</taxon>
        <taxon>Saitozyma</taxon>
    </lineage>
</organism>
<dbReference type="Pfam" id="PF06090">
    <property type="entry name" value="Ins_P5_2-kin"/>
    <property type="match status" value="1"/>
</dbReference>
<proteinExistence type="predicted"/>
<reference evidence="12 13" key="1">
    <citation type="submission" date="2018-11" db="EMBL/GenBank/DDBJ databases">
        <title>Genome sequence of Saitozyma podzolica DSM 27192.</title>
        <authorList>
            <person name="Aliyu H."/>
            <person name="Gorte O."/>
            <person name="Ochsenreither K."/>
        </authorList>
    </citation>
    <scope>NUCLEOTIDE SEQUENCE [LARGE SCALE GENOMIC DNA]</scope>
    <source>
        <strain evidence="12 13">DSM 27192</strain>
    </source>
</reference>
<feature type="region of interest" description="Disordered" evidence="10">
    <location>
        <begin position="1451"/>
        <end position="1723"/>
    </location>
</feature>
<dbReference type="InterPro" id="IPR009286">
    <property type="entry name" value="Ins_P5_2-kin"/>
</dbReference>
<evidence type="ECO:0000256" key="3">
    <source>
        <dbReference type="ARBA" id="ARBA00014846"/>
    </source>
</evidence>
<dbReference type="GO" id="GO:0035299">
    <property type="term" value="F:inositol-1,3,4,5,6-pentakisphosphate 2-kinase activity"/>
    <property type="evidence" value="ECO:0007669"/>
    <property type="project" value="UniProtKB-EC"/>
</dbReference>
<evidence type="ECO:0000313" key="12">
    <source>
        <dbReference type="EMBL" id="RSH91005.1"/>
    </source>
</evidence>
<feature type="compositionally biased region" description="Pro residues" evidence="10">
    <location>
        <begin position="1661"/>
        <end position="1672"/>
    </location>
</feature>
<feature type="region of interest" description="Disordered" evidence="10">
    <location>
        <begin position="1854"/>
        <end position="1884"/>
    </location>
</feature>
<dbReference type="Pfam" id="PF08101">
    <property type="entry name" value="Msb1-Mug8_dom"/>
    <property type="match status" value="1"/>
</dbReference>
<keyword evidence="5" id="KW-0547">Nucleotide-binding</keyword>
<feature type="region of interest" description="Disordered" evidence="10">
    <location>
        <begin position="1350"/>
        <end position="1402"/>
    </location>
</feature>
<feature type="region of interest" description="Disordered" evidence="10">
    <location>
        <begin position="623"/>
        <end position="651"/>
    </location>
</feature>
<evidence type="ECO:0000313" key="13">
    <source>
        <dbReference type="Proteomes" id="UP000279259"/>
    </source>
</evidence>
<feature type="compositionally biased region" description="Basic residues" evidence="10">
    <location>
        <begin position="524"/>
        <end position="533"/>
    </location>
</feature>
<dbReference type="InterPro" id="IPR012965">
    <property type="entry name" value="Msb1/Mug8_dom"/>
</dbReference>
<dbReference type="Gene3D" id="1.10.555.10">
    <property type="entry name" value="Rho GTPase activation protein"/>
    <property type="match status" value="1"/>
</dbReference>
<sequence length="1884" mass="200554">MVSFLSFFSSKKKSKKPSPRSSSPPGVGPGSGLTSSGSALGSPSPKRNVPPRTDSKGSSTSSAVRASNGGKFLSLSSRSASKPYDLAQRRASSEAGRSGKRGGGSFRRQSSTNRTTAVPVPKLDLAWELPGEGESDLGFSDVGVRPRLTDDERRALDGLKLGVEEVKEAWTWFGNQLKQTGVESPGILLPCRPDADVESQLYLLALFALAIRPSSITSFPSVIAHFPSSSPSPDSPDLWRDRFLFALKDLRSVPDLCECLKWALRHLVIDSISSASLVDAAVYTSFVQTEHASSYPKDGYHTIFLPRLSTPTAQLLEEVFEVCAAIATHADTNGMPAGRVCLFLGWWLQGARKSVGTWEELYNEWKEAGRRTEHLFYAWVRYQSTKGKIPTRLLDLVEDYPFGESSASSEHLPLPPPSSFSRTSLHVTLSSDVPLDKVSLSLRDLANAALSAPIAEEGAAATIFREVRESLDGEGDDIFADVFSAESRSFLSSLTETGVNPANGSPGVSPAGRSPNVSTLSTPKRTHSRKRSQSHGAITSSLDTPSPKFPRPSLDILSEELAHLPSINGKNDGPSRTLTKQTSTGMLRSSPAPASWDDFISAGFADAAEQRDLSLALSTSSTLDSLSSVGPATPSVENGKPITKRPSTLAQSSSAANAANVHYVVVGEEKLEIDDVFMGFVEDGQLDTLASSKWPSFTLVRLATPRPTDDASKPIEWLLITLDYRPPAPIAPIIREVAPTERSISPSVSTSSRFGSAFGLSSIAGGFKRSSSFGQNGNFRKSIFGGSKRSNSRTGRGEGLSTLAEGTAIVDRPMVPTSAAQGVPTKYAVGEMGEIVRVSSADANPVEANSTTLAGDPPAAANPEPTIVVGDLPGPHDDPGILMNPSAETAASDWSFIGEGGAHVLFAYHGPVASWKNRVLRIRKHKANPDDAAQQALSTWRSELLPRLLPTADLLLQQKVHVEGSWLRQVVDAAKGERSEGRIVENALDELGDVSVMGNAIGTSSTGTRTLAMEIKPKWGFLPSARYLQPPESVDIKTHHCRFCMHEGLRRPESGGGARYCPLDLYSGDPMRMRKALDALWGAWRESGGANNNWRVFVDGKVVLPEDADLIPAAEDGPLSSMTSPFVLPLLQSSGVLDRVRTLQSTLDPTDISHLVARFRTAHEGSKVFDPTLVPEPTADELQEVVSGYLSNPSRGSEDDGRTLRQRLVLHALSAIFKDCSIIVRAVLRPAGDGEHFVLDERESEVRVIDLDLKPMASLRKWAELDDKIWRNQLAAGTGTGEVCVDSRSLSNVPKQEREGEAHVNDQDGRRQIRDENGLAVPLKPKALTNLSLMSGLDNASTTAVFMPTPETSVYGTPRSGSINEEGPAETVEAPIHRGAAEDRGKAEDTEGLDDSEQGGGASHNEAAVAALGTAGAIAGIATTVAVLAHKAGPEQPEVEVPALENRQAEATLPGTVSGQPVAEEPEKDTIAALPSSRPAKDLAVTPPAEAKAEPAETVSTIETSAPSSPVVSRRERSPGPSPSPTRGEYLEDAPVEHEEDPVEHGEVLAIAAEATEDEKAEVPLTATLPRSEQEVPLTSDEETTLGAVHAPSHEEAETTPAADQEAEAAPAVSLSHPESATEPESPAVPPLVVPQPEHPAGKSIIIPSEAPTPSLVSDVPTPPSSSSPPPSSVRGHTKKLLWRSPGFRRGMSPNRRKARRQVSTRQRPREAAMTAPREPIGVGEVSLADVQASLADDPAVAEEAVSQAPAMLVEQEGQPRVIPVEDLPPIYNPPEEPQELGPQAEDIQTGLASPPPPPALSAIGCQMPVNPYLRDHGTSAEAVTLPDPEQVEPPRVIAGYAQPTATAIMAAAGPAEAVQQTGKHSKEEEAFENSAEHQGANLA</sequence>
<accession>A0A427YIT5</accession>
<feature type="compositionally biased region" description="Basic and acidic residues" evidence="10">
    <location>
        <begin position="1295"/>
        <end position="1316"/>
    </location>
</feature>
<protein>
    <recommendedName>
        <fullName evidence="3">Inositol-pentakisphosphate 2-kinase</fullName>
        <ecNumber evidence="2">2.7.1.158</ecNumber>
    </recommendedName>
    <alternativeName>
        <fullName evidence="9">Inositol-1,3,4,5,6-pentakisphosphate 2-kinase</fullName>
    </alternativeName>
    <alternativeName>
        <fullName evidence="8">Ins(1,3,4,5,6)P5 2-kinase</fullName>
    </alternativeName>
</protein>
<dbReference type="PANTHER" id="PTHR14456:SF2">
    <property type="entry name" value="INOSITOL-PENTAKISPHOSPHATE 2-KINASE"/>
    <property type="match status" value="1"/>
</dbReference>
<dbReference type="GO" id="GO:0005634">
    <property type="term" value="C:nucleus"/>
    <property type="evidence" value="ECO:0007669"/>
    <property type="project" value="TreeGrafter"/>
</dbReference>
<feature type="compositionally biased region" description="Polar residues" evidence="10">
    <location>
        <begin position="574"/>
        <end position="587"/>
    </location>
</feature>
<feature type="compositionally biased region" description="Low complexity" evidence="10">
    <location>
        <begin position="1484"/>
        <end position="1512"/>
    </location>
</feature>
<feature type="compositionally biased region" description="Polar residues" evidence="10">
    <location>
        <begin position="56"/>
        <end position="65"/>
    </location>
</feature>
<feature type="region of interest" description="Disordered" evidence="10">
    <location>
        <begin position="1787"/>
        <end position="1806"/>
    </location>
</feature>
<dbReference type="Gene3D" id="3.30.200.110">
    <property type="entry name" value="Inositol-pentakisphosphate 2-kinase, N-lobe"/>
    <property type="match status" value="1"/>
</dbReference>
<evidence type="ECO:0000256" key="6">
    <source>
        <dbReference type="ARBA" id="ARBA00022777"/>
    </source>
</evidence>
<evidence type="ECO:0000256" key="1">
    <source>
        <dbReference type="ARBA" id="ARBA00001774"/>
    </source>
</evidence>
<feature type="compositionally biased region" description="Polar residues" evidence="10">
    <location>
        <begin position="534"/>
        <end position="544"/>
    </location>
</feature>
<evidence type="ECO:0000256" key="4">
    <source>
        <dbReference type="ARBA" id="ARBA00022679"/>
    </source>
</evidence>
<dbReference type="InterPro" id="IPR043001">
    <property type="entry name" value="IP5_2-K_N_lobe"/>
</dbReference>
<comment type="caution">
    <text evidence="12">The sequence shown here is derived from an EMBL/GenBank/DDBJ whole genome shotgun (WGS) entry which is preliminary data.</text>
</comment>
<dbReference type="OrthoDB" id="272370at2759"/>